<dbReference type="AlphaFoldDB" id="A0A9X0U766"/>
<evidence type="ECO:0000313" key="1">
    <source>
        <dbReference type="EMBL" id="MBB5330652.1"/>
    </source>
</evidence>
<dbReference type="SUPFAM" id="SSF52172">
    <property type="entry name" value="CheY-like"/>
    <property type="match status" value="1"/>
</dbReference>
<proteinExistence type="predicted"/>
<organism evidence="1 2">
    <name type="scientific">Tunturiibacter gelidiferens</name>
    <dbReference type="NCBI Taxonomy" id="3069689"/>
    <lineage>
        <taxon>Bacteria</taxon>
        <taxon>Pseudomonadati</taxon>
        <taxon>Acidobacteriota</taxon>
        <taxon>Terriglobia</taxon>
        <taxon>Terriglobales</taxon>
        <taxon>Acidobacteriaceae</taxon>
        <taxon>Tunturiibacter</taxon>
    </lineage>
</organism>
<keyword evidence="2" id="KW-1185">Reference proteome</keyword>
<dbReference type="RefSeq" id="WP_183980304.1">
    <property type="nucleotide sequence ID" value="NZ_JACHEB010000011.1"/>
</dbReference>
<protein>
    <submittedName>
        <fullName evidence="1">CheY-like chemotaxis protein</fullName>
    </submittedName>
</protein>
<evidence type="ECO:0000313" key="2">
    <source>
        <dbReference type="Proteomes" id="UP000535182"/>
    </source>
</evidence>
<reference evidence="1 2" key="1">
    <citation type="submission" date="2020-08" db="EMBL/GenBank/DDBJ databases">
        <title>Genomic Encyclopedia of Type Strains, Phase IV (KMG-V): Genome sequencing to study the core and pangenomes of soil and plant-associated prokaryotes.</title>
        <authorList>
            <person name="Whitman W."/>
        </authorList>
    </citation>
    <scope>NUCLEOTIDE SEQUENCE [LARGE SCALE GENOMIC DNA]</scope>
    <source>
        <strain evidence="1 2">X5P2</strain>
    </source>
</reference>
<sequence length="130" mass="14674">METPTSNKRAVLHICTRETIRPLRDQVLRLSGFVVDSTLNHTEGLSMFWARQYDLVLIDVEGEERIPQAEKMCSEIKTAQPEQLVAFVCNWRVAILTDCPDEIVRTEFDPAAFAQGVCDIIPPNGDQILS</sequence>
<accession>A0A9X0U766</accession>
<comment type="caution">
    <text evidence="1">The sequence shown here is derived from an EMBL/GenBank/DDBJ whole genome shotgun (WGS) entry which is preliminary data.</text>
</comment>
<dbReference type="Proteomes" id="UP000535182">
    <property type="component" value="Unassembled WGS sequence"/>
</dbReference>
<dbReference type="EMBL" id="JACHEB010000011">
    <property type="protein sequence ID" value="MBB5330652.1"/>
    <property type="molecule type" value="Genomic_DNA"/>
</dbReference>
<gene>
    <name evidence="1" type="ORF">HDF14_004288</name>
</gene>
<name>A0A9X0U766_9BACT</name>
<dbReference type="InterPro" id="IPR011006">
    <property type="entry name" value="CheY-like_superfamily"/>
</dbReference>